<sequence>MAAVSACLIPDKDIVIVVTEPCGEEWAAQTIGAEGYNGLI</sequence>
<evidence type="ECO:0000313" key="1">
    <source>
        <dbReference type="EMBL" id="KIG16014.1"/>
    </source>
</evidence>
<evidence type="ECO:0000313" key="2">
    <source>
        <dbReference type="Proteomes" id="UP000031599"/>
    </source>
</evidence>
<dbReference type="Proteomes" id="UP000031599">
    <property type="component" value="Unassembled WGS sequence"/>
</dbReference>
<proteinExistence type="predicted"/>
<organism evidence="1 2">
    <name type="scientific">Enhygromyxa salina</name>
    <dbReference type="NCBI Taxonomy" id="215803"/>
    <lineage>
        <taxon>Bacteria</taxon>
        <taxon>Pseudomonadati</taxon>
        <taxon>Myxococcota</taxon>
        <taxon>Polyangia</taxon>
        <taxon>Nannocystales</taxon>
        <taxon>Nannocystaceae</taxon>
        <taxon>Enhygromyxa</taxon>
    </lineage>
</organism>
<reference evidence="1 2" key="1">
    <citation type="submission" date="2014-12" db="EMBL/GenBank/DDBJ databases">
        <title>Genome assembly of Enhygromyxa salina DSM 15201.</title>
        <authorList>
            <person name="Sharma G."/>
            <person name="Subramanian S."/>
        </authorList>
    </citation>
    <scope>NUCLEOTIDE SEQUENCE [LARGE SCALE GENOMIC DNA]</scope>
    <source>
        <strain evidence="1 2">DSM 15201</strain>
    </source>
</reference>
<dbReference type="AlphaFoldDB" id="A0A0C1ZEB6"/>
<dbReference type="EMBL" id="JMCC02000044">
    <property type="protein sequence ID" value="KIG16014.1"/>
    <property type="molecule type" value="Genomic_DNA"/>
</dbReference>
<accession>A0A0C1ZEB6</accession>
<name>A0A0C1ZEB6_9BACT</name>
<gene>
    <name evidence="1" type="ORF">DB30_05068</name>
</gene>
<protein>
    <submittedName>
        <fullName evidence="1">Uncharacterized protein</fullName>
    </submittedName>
</protein>
<comment type="caution">
    <text evidence="1">The sequence shown here is derived from an EMBL/GenBank/DDBJ whole genome shotgun (WGS) entry which is preliminary data.</text>
</comment>